<dbReference type="InterPro" id="IPR052552">
    <property type="entry name" value="YeaO-like"/>
</dbReference>
<sequence length="121" mass="14067">MSRRTVDVERVYDHPADEDAFRVLVDRLWPRGLRKDAFHYDEWAKDLAPSAQLRKWYAHDAALFSEFRTRYLRELTAETGRDAVARLDRLADGRPLVLLTATHDLDHSGAVVLAEHLREAR</sequence>
<protein>
    <submittedName>
        <fullName evidence="1">DUF488 family protein</fullName>
    </submittedName>
</protein>
<dbReference type="Pfam" id="PF22752">
    <property type="entry name" value="DUF488-N3i"/>
    <property type="match status" value="1"/>
</dbReference>
<keyword evidence="2" id="KW-1185">Reference proteome</keyword>
<evidence type="ECO:0000313" key="1">
    <source>
        <dbReference type="EMBL" id="MDV2476091.1"/>
    </source>
</evidence>
<dbReference type="RefSeq" id="WP_072812823.1">
    <property type="nucleotide sequence ID" value="NZ_JAHWLX010000094.1"/>
</dbReference>
<name>A0ABU3WQ43_9NOCA</name>
<comment type="caution">
    <text evidence="1">The sequence shown here is derived from an EMBL/GenBank/DDBJ whole genome shotgun (WGS) entry which is preliminary data.</text>
</comment>
<reference evidence="1 2" key="1">
    <citation type="submission" date="2019-10" db="EMBL/GenBank/DDBJ databases">
        <title>Draft Genome Assembly of Rhodococcus zopfii DSM44189.</title>
        <authorList>
            <person name="Sutton J.M."/>
            <person name="Akob D.M."/>
            <person name="Bushman T.J."/>
        </authorList>
    </citation>
    <scope>NUCLEOTIDE SEQUENCE [LARGE SCALE GENOMIC DNA]</scope>
    <source>
        <strain evidence="1 2">DSM 44189</strain>
    </source>
</reference>
<organism evidence="1 2">
    <name type="scientific">Rhodococcus zopfii</name>
    <dbReference type="NCBI Taxonomy" id="43772"/>
    <lineage>
        <taxon>Bacteria</taxon>
        <taxon>Bacillati</taxon>
        <taxon>Actinomycetota</taxon>
        <taxon>Actinomycetes</taxon>
        <taxon>Mycobacteriales</taxon>
        <taxon>Nocardiaceae</taxon>
        <taxon>Rhodococcus</taxon>
    </lineage>
</organism>
<dbReference type="EMBL" id="WBMO01000001">
    <property type="protein sequence ID" value="MDV2476091.1"/>
    <property type="molecule type" value="Genomic_DNA"/>
</dbReference>
<accession>A0ABU3WQ43</accession>
<dbReference type="PANTHER" id="PTHR36849">
    <property type="entry name" value="CYTOPLASMIC PROTEIN-RELATED"/>
    <property type="match status" value="1"/>
</dbReference>
<dbReference type="PANTHER" id="PTHR36849:SF1">
    <property type="entry name" value="CYTOPLASMIC PROTEIN"/>
    <property type="match status" value="1"/>
</dbReference>
<proteinExistence type="predicted"/>
<gene>
    <name evidence="1" type="ORF">F8M49_13415</name>
</gene>
<dbReference type="Proteomes" id="UP001275440">
    <property type="component" value="Unassembled WGS sequence"/>
</dbReference>
<evidence type="ECO:0000313" key="2">
    <source>
        <dbReference type="Proteomes" id="UP001275440"/>
    </source>
</evidence>